<dbReference type="EMBL" id="JARAYU010000001">
    <property type="protein sequence ID" value="MDX3698444.1"/>
    <property type="molecule type" value="Genomic_DNA"/>
</dbReference>
<evidence type="ECO:0008006" key="3">
    <source>
        <dbReference type="Google" id="ProtNLM"/>
    </source>
</evidence>
<keyword evidence="2" id="KW-1185">Reference proteome</keyword>
<reference evidence="1 2" key="1">
    <citation type="journal article" date="2023" name="Microb. Genom.">
        <title>Mesoterricola silvestris gen. nov., sp. nov., Mesoterricola sediminis sp. nov., Geothrix oryzae sp. nov., Geothrix edaphica sp. nov., Geothrix rubra sp. nov., and Geothrix limicola sp. nov., six novel members of Acidobacteriota isolated from soils.</title>
        <authorList>
            <person name="Weisberg A.J."/>
            <person name="Pearce E."/>
            <person name="Kramer C.G."/>
            <person name="Chang J.H."/>
            <person name="Clarke C.R."/>
        </authorList>
    </citation>
    <scope>NUCLEOTIDE SEQUENCE [LARGE SCALE GENOMIC DNA]</scope>
    <source>
        <strain evidence="1 2">ID09-01A</strain>
    </source>
</reference>
<organism evidence="1 2">
    <name type="scientific">Streptomyces europaeiscabiei</name>
    <dbReference type="NCBI Taxonomy" id="146819"/>
    <lineage>
        <taxon>Bacteria</taxon>
        <taxon>Bacillati</taxon>
        <taxon>Actinomycetota</taxon>
        <taxon>Actinomycetes</taxon>
        <taxon>Kitasatosporales</taxon>
        <taxon>Streptomycetaceae</taxon>
        <taxon>Streptomyces</taxon>
    </lineage>
</organism>
<gene>
    <name evidence="1" type="ORF">PV662_01470</name>
</gene>
<accession>A0ABU4N822</accession>
<evidence type="ECO:0000313" key="1">
    <source>
        <dbReference type="EMBL" id="MDX3698444.1"/>
    </source>
</evidence>
<sequence length="286" mass="32031">MRVLTTPGKSRHYYREGAPDIRHPGVTSIVDMLPKNFLPRWAANEAAELALDSIDYLQRMADRDRSGAKKYIAGASERYTNQRAAAGTKAHIMFEKMMRGAPLGRVHPDMEPYRRHFAEFVGVVRPELVRAEDVAWSDTHAYGGSFDAWLRLRVAPQADGTWKLDPDNISGEAIWVDVVADWKTSKSTWPSVAIQLAGYGFADLIISPDGDEQPMPDFDGAVVLHITPDGWELIPVYLPALREAFGVFLALRKDVMRWERELSRRVLGKPLATSSKGLVTGTERRA</sequence>
<protein>
    <recommendedName>
        <fullName evidence="3">PD-(D/E)XK endonuclease-like domain-containing protein</fullName>
    </recommendedName>
</protein>
<evidence type="ECO:0000313" key="2">
    <source>
        <dbReference type="Proteomes" id="UP001271274"/>
    </source>
</evidence>
<proteinExistence type="predicted"/>
<dbReference type="RefSeq" id="WP_319061409.1">
    <property type="nucleotide sequence ID" value="NZ_JARAYT010000001.1"/>
</dbReference>
<name>A0ABU4N822_9ACTN</name>
<dbReference type="Proteomes" id="UP001271274">
    <property type="component" value="Unassembled WGS sequence"/>
</dbReference>
<comment type="caution">
    <text evidence="1">The sequence shown here is derived from an EMBL/GenBank/DDBJ whole genome shotgun (WGS) entry which is preliminary data.</text>
</comment>